<dbReference type="RefSeq" id="WP_019034142.1">
    <property type="nucleotide sequence ID" value="NZ_UGSZ01000001.1"/>
</dbReference>
<sequence length="410" mass="49233">MKRKKKYIILSIIVLLACAYCYNSYKNNPKKIIAQAFYSLDDKILISIDNFFPNIGIKNMADKISDSGNFTFSLLGNTENSNNDKINIIYTSDATKKGKYLYYKKVEDKNINEYSEKIINSDIYIAYPQILDKSFYIDKNTAESFSKNNNVSKDMGWDFSKEENFSYPKSFQDLKVDFKKYVAKEWVEFIKTTRVKRLDDNSFQLILNSRDSKSLFLKTFEYLKEKNSYIFDRYPNISIRFNRLMKKIEDNSIIILNVSIDENKEIKKIYTADNKYLLDFTNGFNFKFPTISLDFIRENYENRNMIKGYYKGKFFRISYYPQDYKILAWNRIERFQIKFDSLEKNYYFTSKINVEGPYKYKDIKFNFYAFAKDIKADKDFIKILKIDDKDWQKLKMKFPKNFFKENLNLY</sequence>
<dbReference type="PROSITE" id="PS51257">
    <property type="entry name" value="PROKAR_LIPOPROTEIN"/>
    <property type="match status" value="1"/>
</dbReference>
<dbReference type="EMBL" id="UGSZ01000001">
    <property type="protein sequence ID" value="SUB57949.1"/>
    <property type="molecule type" value="Genomic_DNA"/>
</dbReference>
<gene>
    <name evidence="1" type="ORF">NCTC13149_01811</name>
</gene>
<evidence type="ECO:0000313" key="2">
    <source>
        <dbReference type="Proteomes" id="UP000255517"/>
    </source>
</evidence>
<dbReference type="AlphaFoldDB" id="A0A379C751"/>
<dbReference type="OrthoDB" id="1697415at2"/>
<reference evidence="1 2" key="1">
    <citation type="submission" date="2018-06" db="EMBL/GenBank/DDBJ databases">
        <authorList>
            <consortium name="Pathogen Informatics"/>
            <person name="Doyle S."/>
        </authorList>
    </citation>
    <scope>NUCLEOTIDE SEQUENCE [LARGE SCALE GENOMIC DNA]</scope>
    <source>
        <strain evidence="1 2">NCTC13149</strain>
    </source>
</reference>
<dbReference type="Proteomes" id="UP000255517">
    <property type="component" value="Unassembled WGS sequence"/>
</dbReference>
<evidence type="ECO:0000313" key="1">
    <source>
        <dbReference type="EMBL" id="SUB57949.1"/>
    </source>
</evidence>
<protein>
    <submittedName>
        <fullName evidence="1">Uncharacterized protein</fullName>
    </submittedName>
</protein>
<proteinExistence type="predicted"/>
<accession>A0A379C751</accession>
<name>A0A379C751_9FIRM</name>
<organism evidence="1 2">
    <name type="scientific">Peptoniphilus lacrimalis</name>
    <dbReference type="NCBI Taxonomy" id="33031"/>
    <lineage>
        <taxon>Bacteria</taxon>
        <taxon>Bacillati</taxon>
        <taxon>Bacillota</taxon>
        <taxon>Tissierellia</taxon>
        <taxon>Tissierellales</taxon>
        <taxon>Peptoniphilaceae</taxon>
        <taxon>Peptoniphilus</taxon>
    </lineage>
</organism>